<feature type="compositionally biased region" description="Low complexity" evidence="1">
    <location>
        <begin position="115"/>
        <end position="155"/>
    </location>
</feature>
<feature type="transmembrane region" description="Helical" evidence="2">
    <location>
        <begin position="41"/>
        <end position="63"/>
    </location>
</feature>
<keyword evidence="2" id="KW-0472">Membrane</keyword>
<feature type="region of interest" description="Disordered" evidence="1">
    <location>
        <begin position="87"/>
        <end position="161"/>
    </location>
</feature>
<sequence>MSDEIEREVTSKKVTSLPNNSVNGSRVSEQRTTKVTNDSSMTGVAIIVLLGLAVGAGAIAYFLNTRPAPTPVLIPSATDTVKENKSTVIERNNTTIREVSPATPQPTPTVEINLPPVTITQPPAVAPAPAATTPPQAVTPAATPKVTAQPQTTTPSPKVGN</sequence>
<name>A0ABX1LQB1_9CYAN</name>
<feature type="compositionally biased region" description="Polar residues" evidence="1">
    <location>
        <begin position="12"/>
        <end position="27"/>
    </location>
</feature>
<evidence type="ECO:0000313" key="3">
    <source>
        <dbReference type="EMBL" id="NMF57236.1"/>
    </source>
</evidence>
<feature type="compositionally biased region" description="Polar residues" evidence="1">
    <location>
        <begin position="87"/>
        <end position="97"/>
    </location>
</feature>
<evidence type="ECO:0000256" key="1">
    <source>
        <dbReference type="SAM" id="MobiDB-lite"/>
    </source>
</evidence>
<evidence type="ECO:0000313" key="4">
    <source>
        <dbReference type="Proteomes" id="UP000738376"/>
    </source>
</evidence>
<keyword evidence="4" id="KW-1185">Reference proteome</keyword>
<evidence type="ECO:0000256" key="2">
    <source>
        <dbReference type="SAM" id="Phobius"/>
    </source>
</evidence>
<dbReference type="RefSeq" id="WP_169362296.1">
    <property type="nucleotide sequence ID" value="NZ_JAAVJL010000001.1"/>
</dbReference>
<organism evidence="3 4">
    <name type="scientific">Pseudanabaena yagii GIHE-NHR1</name>
    <dbReference type="NCBI Taxonomy" id="2722753"/>
    <lineage>
        <taxon>Bacteria</taxon>
        <taxon>Bacillati</taxon>
        <taxon>Cyanobacteriota</taxon>
        <taxon>Cyanophyceae</taxon>
        <taxon>Pseudanabaenales</taxon>
        <taxon>Pseudanabaenaceae</taxon>
        <taxon>Pseudanabaena</taxon>
        <taxon>Pseudanabaena yagii</taxon>
    </lineage>
</organism>
<comment type="caution">
    <text evidence="3">The sequence shown here is derived from an EMBL/GenBank/DDBJ whole genome shotgun (WGS) entry which is preliminary data.</text>
</comment>
<dbReference type="Proteomes" id="UP000738376">
    <property type="component" value="Unassembled WGS sequence"/>
</dbReference>
<proteinExistence type="predicted"/>
<keyword evidence="2" id="KW-1133">Transmembrane helix</keyword>
<keyword evidence="2" id="KW-0812">Transmembrane</keyword>
<gene>
    <name evidence="3" type="ORF">HC246_04180</name>
</gene>
<accession>A0ABX1LQB1</accession>
<reference evidence="3 4" key="1">
    <citation type="submission" date="2020-03" db="EMBL/GenBank/DDBJ databases">
        <title>Draft Genome Sequence of 2-Methylisoborneol Producing Pseudanabaena yagii Strain GIHE-NHR1 Isolated from North Han River in South Korea.</title>
        <authorList>
            <person name="Jeong J."/>
        </authorList>
    </citation>
    <scope>NUCLEOTIDE SEQUENCE [LARGE SCALE GENOMIC DNA]</scope>
    <source>
        <strain evidence="3 4">GIHE-NHR1</strain>
    </source>
</reference>
<feature type="region of interest" description="Disordered" evidence="1">
    <location>
        <begin position="1"/>
        <end position="36"/>
    </location>
</feature>
<protein>
    <submittedName>
        <fullName evidence="3">Uncharacterized protein</fullName>
    </submittedName>
</protein>
<dbReference type="EMBL" id="JAAVJL010000001">
    <property type="protein sequence ID" value="NMF57236.1"/>
    <property type="molecule type" value="Genomic_DNA"/>
</dbReference>